<dbReference type="Gene3D" id="3.40.50.720">
    <property type="entry name" value="NAD(P)-binding Rossmann-like Domain"/>
    <property type="match status" value="2"/>
</dbReference>
<dbReference type="PROSITE" id="PS00065">
    <property type="entry name" value="D_2_HYDROXYACID_DH_1"/>
    <property type="match status" value="1"/>
</dbReference>
<feature type="domain" description="D-isomer specific 2-hydroxyacid dehydrogenase NAD-binding" evidence="4">
    <location>
        <begin position="110"/>
        <end position="263"/>
    </location>
</feature>
<feature type="non-terminal residue" evidence="5">
    <location>
        <position position="263"/>
    </location>
</feature>
<dbReference type="FunFam" id="3.40.50.720:FF:000203">
    <property type="entry name" value="D-3-phosphoglycerate dehydrogenase (SerA)"/>
    <property type="match status" value="1"/>
</dbReference>
<keyword evidence="3" id="KW-0520">NAD</keyword>
<dbReference type="InterPro" id="IPR029752">
    <property type="entry name" value="D-isomer_DH_CS1"/>
</dbReference>
<dbReference type="InterPro" id="IPR006140">
    <property type="entry name" value="D-isomer_DH_NAD-bd"/>
</dbReference>
<sequence>MKAAFFVLTQQQRDYIMAQKSLRNAGVTLVFYDEVLDVDHIPPEVDFEIASIFIDSSIDEKLVSKLPNLKFIATQSTGYDHIDLDVCKRRGIIVSSVPSYGERTVAEYTFALILMLSRKMYDAYHRIREKRQFNLRELQGFDLYGKTLGVVGTGSIGKHVIRIAKGFGMNVVACDVYPNEAMSKELEFKYCSLEELLEQSDIVTLHVPYLKSTHHLINKENIYQMKRGAYLINTSRGQVVETEALVRALKDEHIAGAGLDVLE</sequence>
<evidence type="ECO:0000313" key="5">
    <source>
        <dbReference type="EMBL" id="KKM22735.1"/>
    </source>
</evidence>
<dbReference type="EMBL" id="LAZR01013271">
    <property type="protein sequence ID" value="KKM22735.1"/>
    <property type="molecule type" value="Genomic_DNA"/>
</dbReference>
<comment type="similarity">
    <text evidence="1">Belongs to the D-isomer specific 2-hydroxyacid dehydrogenase family.</text>
</comment>
<proteinExistence type="inferred from homology"/>
<dbReference type="SUPFAM" id="SSF52283">
    <property type="entry name" value="Formate/glycerate dehydrogenase catalytic domain-like"/>
    <property type="match status" value="1"/>
</dbReference>
<dbReference type="SUPFAM" id="SSF51735">
    <property type="entry name" value="NAD(P)-binding Rossmann-fold domains"/>
    <property type="match status" value="1"/>
</dbReference>
<dbReference type="Pfam" id="PF02826">
    <property type="entry name" value="2-Hacid_dh_C"/>
    <property type="match status" value="1"/>
</dbReference>
<dbReference type="GO" id="GO:0051287">
    <property type="term" value="F:NAD binding"/>
    <property type="evidence" value="ECO:0007669"/>
    <property type="project" value="InterPro"/>
</dbReference>
<dbReference type="PROSITE" id="PS00670">
    <property type="entry name" value="D_2_HYDROXYACID_DH_2"/>
    <property type="match status" value="1"/>
</dbReference>
<evidence type="ECO:0000259" key="4">
    <source>
        <dbReference type="Pfam" id="PF02826"/>
    </source>
</evidence>
<dbReference type="PANTHER" id="PTHR43026:SF1">
    <property type="entry name" value="2-HYDROXYACID DEHYDROGENASE HOMOLOG 1-RELATED"/>
    <property type="match status" value="1"/>
</dbReference>
<comment type="caution">
    <text evidence="5">The sequence shown here is derived from an EMBL/GenBank/DDBJ whole genome shotgun (WGS) entry which is preliminary data.</text>
</comment>
<dbReference type="AlphaFoldDB" id="A0A0F9L541"/>
<dbReference type="PROSITE" id="PS00671">
    <property type="entry name" value="D_2_HYDROXYACID_DH_3"/>
    <property type="match status" value="1"/>
</dbReference>
<dbReference type="PANTHER" id="PTHR43026">
    <property type="entry name" value="2-HYDROXYACID DEHYDROGENASE HOMOLOG 1-RELATED"/>
    <property type="match status" value="1"/>
</dbReference>
<dbReference type="InterPro" id="IPR036291">
    <property type="entry name" value="NAD(P)-bd_dom_sf"/>
</dbReference>
<name>A0A0F9L541_9ZZZZ</name>
<accession>A0A0F9L541</accession>
<reference evidence="5" key="1">
    <citation type="journal article" date="2015" name="Nature">
        <title>Complex archaea that bridge the gap between prokaryotes and eukaryotes.</title>
        <authorList>
            <person name="Spang A."/>
            <person name="Saw J.H."/>
            <person name="Jorgensen S.L."/>
            <person name="Zaremba-Niedzwiedzka K."/>
            <person name="Martijn J."/>
            <person name="Lind A.E."/>
            <person name="van Eijk R."/>
            <person name="Schleper C."/>
            <person name="Guy L."/>
            <person name="Ettema T.J."/>
        </authorList>
    </citation>
    <scope>NUCLEOTIDE SEQUENCE</scope>
</reference>
<dbReference type="InterPro" id="IPR029753">
    <property type="entry name" value="D-isomer_DH_CS"/>
</dbReference>
<keyword evidence="2" id="KW-0560">Oxidoreductase</keyword>
<dbReference type="InterPro" id="IPR058205">
    <property type="entry name" value="D-LDH-like"/>
</dbReference>
<dbReference type="GO" id="GO:0008720">
    <property type="term" value="F:D-lactate dehydrogenase (NAD+) activity"/>
    <property type="evidence" value="ECO:0007669"/>
    <property type="project" value="TreeGrafter"/>
</dbReference>
<evidence type="ECO:0000256" key="3">
    <source>
        <dbReference type="ARBA" id="ARBA00023027"/>
    </source>
</evidence>
<protein>
    <recommendedName>
        <fullName evidence="4">D-isomer specific 2-hydroxyacid dehydrogenase NAD-binding domain-containing protein</fullName>
    </recommendedName>
</protein>
<evidence type="ECO:0000256" key="1">
    <source>
        <dbReference type="ARBA" id="ARBA00005854"/>
    </source>
</evidence>
<gene>
    <name evidence="5" type="ORF">LCGC14_1622320</name>
</gene>
<evidence type="ECO:0000256" key="2">
    <source>
        <dbReference type="ARBA" id="ARBA00023002"/>
    </source>
</evidence>
<organism evidence="5">
    <name type="scientific">marine sediment metagenome</name>
    <dbReference type="NCBI Taxonomy" id="412755"/>
    <lineage>
        <taxon>unclassified sequences</taxon>
        <taxon>metagenomes</taxon>
        <taxon>ecological metagenomes</taxon>
    </lineage>
</organism>